<feature type="transmembrane region" description="Helical" evidence="5">
    <location>
        <begin position="46"/>
        <end position="65"/>
    </location>
</feature>
<evidence type="ECO:0000313" key="7">
    <source>
        <dbReference type="RefSeq" id="XP_049307037.1"/>
    </source>
</evidence>
<dbReference type="SUPFAM" id="SSF48652">
    <property type="entry name" value="Tetraspanin"/>
    <property type="match status" value="1"/>
</dbReference>
<dbReference type="CDD" id="cd03127">
    <property type="entry name" value="tetraspanin_LEL"/>
    <property type="match status" value="1"/>
</dbReference>
<dbReference type="InterPro" id="IPR018499">
    <property type="entry name" value="Tetraspanin/Peripherin"/>
</dbReference>
<organism evidence="6 8">
    <name type="scientific">Bactrocera dorsalis</name>
    <name type="common">Oriental fruit fly</name>
    <name type="synonym">Dacus dorsalis</name>
    <dbReference type="NCBI Taxonomy" id="27457"/>
    <lineage>
        <taxon>Eukaryota</taxon>
        <taxon>Metazoa</taxon>
        <taxon>Ecdysozoa</taxon>
        <taxon>Arthropoda</taxon>
        <taxon>Hexapoda</taxon>
        <taxon>Insecta</taxon>
        <taxon>Pterygota</taxon>
        <taxon>Neoptera</taxon>
        <taxon>Endopterygota</taxon>
        <taxon>Diptera</taxon>
        <taxon>Brachycera</taxon>
        <taxon>Muscomorpha</taxon>
        <taxon>Tephritoidea</taxon>
        <taxon>Tephritidae</taxon>
        <taxon>Bactrocera</taxon>
        <taxon>Bactrocera</taxon>
    </lineage>
</organism>
<reference evidence="7 8" key="1">
    <citation type="submission" date="2025-05" db="UniProtKB">
        <authorList>
            <consortium name="RefSeq"/>
        </authorList>
    </citation>
    <scope>IDENTIFICATION</scope>
    <source>
        <tissue evidence="7 8">Adult</tissue>
    </source>
</reference>
<keyword evidence="3 5" id="KW-1133">Transmembrane helix</keyword>
<protein>
    <submittedName>
        <fullName evidence="7 8">Uncharacterized protein LOC115066273 isoform X1</fullName>
    </submittedName>
</protein>
<dbReference type="Pfam" id="PF00335">
    <property type="entry name" value="Tetraspanin"/>
    <property type="match status" value="1"/>
</dbReference>
<keyword evidence="4 5" id="KW-0472">Membrane</keyword>
<evidence type="ECO:0000313" key="9">
    <source>
        <dbReference type="RefSeq" id="XP_049307039.1"/>
    </source>
</evidence>
<evidence type="ECO:0000256" key="3">
    <source>
        <dbReference type="ARBA" id="ARBA00022989"/>
    </source>
</evidence>
<evidence type="ECO:0000256" key="2">
    <source>
        <dbReference type="ARBA" id="ARBA00022692"/>
    </source>
</evidence>
<sequence length="228" mass="25244">MTSTSTIKKFTIVFGFVCSLLALVLIAFGVYVLSSYRVNEVGSLAAYAYICLGVTTILISLLGFVGAARESVCCTVTVCTQECLNFITFLWVLLICQIAITFLLVKGEQTAASHLANNLDVAWEEELNSPGAMSLYETWLGCCGRASPHDYIVNDRMPPMTCFKNGDNTKSENLIGTGCRIMFENYWLILLRAFNVIACVMIALELLVSVISCCLCNSIRNDHRRSYY</sequence>
<accession>A0ABM3JCV5</accession>
<dbReference type="RefSeq" id="XP_049307039.1">
    <property type="nucleotide sequence ID" value="XM_049451082.1"/>
</dbReference>
<evidence type="ECO:0000313" key="6">
    <source>
        <dbReference type="Proteomes" id="UP001652620"/>
    </source>
</evidence>
<dbReference type="InterPro" id="IPR008952">
    <property type="entry name" value="Tetraspanin_EC2_sf"/>
</dbReference>
<evidence type="ECO:0000256" key="4">
    <source>
        <dbReference type="ARBA" id="ARBA00023136"/>
    </source>
</evidence>
<name>A0ABM3JCV5_BACDO</name>
<dbReference type="PRINTS" id="PR00259">
    <property type="entry name" value="TMFOUR"/>
</dbReference>
<evidence type="ECO:0000256" key="1">
    <source>
        <dbReference type="ARBA" id="ARBA00004141"/>
    </source>
</evidence>
<feature type="transmembrane region" description="Helical" evidence="5">
    <location>
        <begin position="193"/>
        <end position="216"/>
    </location>
</feature>
<feature type="transmembrane region" description="Helical" evidence="5">
    <location>
        <begin position="12"/>
        <end position="34"/>
    </location>
</feature>
<keyword evidence="6" id="KW-1185">Reference proteome</keyword>
<dbReference type="RefSeq" id="XP_049307037.1">
    <property type="nucleotide sequence ID" value="XM_049451080.1"/>
</dbReference>
<evidence type="ECO:0000313" key="8">
    <source>
        <dbReference type="RefSeq" id="XP_049307038.1"/>
    </source>
</evidence>
<comment type="subcellular location">
    <subcellularLocation>
        <location evidence="1">Membrane</location>
        <topology evidence="1">Multi-pass membrane protein</topology>
    </subcellularLocation>
</comment>
<evidence type="ECO:0000256" key="5">
    <source>
        <dbReference type="SAM" id="Phobius"/>
    </source>
</evidence>
<gene>
    <name evidence="7 8 9" type="primary">LOC115066273</name>
</gene>
<keyword evidence="2 5" id="KW-0812">Transmembrane</keyword>
<dbReference type="GeneID" id="115066273"/>
<dbReference type="Proteomes" id="UP001652620">
    <property type="component" value="Chromosome 3"/>
</dbReference>
<proteinExistence type="predicted"/>
<dbReference type="RefSeq" id="XP_049307038.1">
    <property type="nucleotide sequence ID" value="XM_049451081.1"/>
</dbReference>
<feature type="transmembrane region" description="Helical" evidence="5">
    <location>
        <begin position="86"/>
        <end position="105"/>
    </location>
</feature>